<keyword evidence="2" id="KW-1185">Reference proteome</keyword>
<evidence type="ECO:0000313" key="2">
    <source>
        <dbReference type="Proteomes" id="UP000007799"/>
    </source>
</evidence>
<sequence length="54" mass="6068">MFNLVFTCNVPSVRLWQRLGFQQIGLLPNAGNMKGVGMSDAIIFYKAFEEDAQT</sequence>
<dbReference type="GO" id="GO:0005634">
    <property type="term" value="C:nucleus"/>
    <property type="evidence" value="ECO:0007669"/>
    <property type="project" value="TreeGrafter"/>
</dbReference>
<dbReference type="EMBL" id="GL832960">
    <property type="protein sequence ID" value="EGD82178.1"/>
    <property type="molecule type" value="Genomic_DNA"/>
</dbReference>
<dbReference type="OrthoDB" id="10264707at2759"/>
<dbReference type="PANTHER" id="PTHR43138:SF1">
    <property type="entry name" value="N-ACETYLTRANSFERASE ACA1"/>
    <property type="match status" value="1"/>
</dbReference>
<dbReference type="InParanoid" id="F2U3I4"/>
<gene>
    <name evidence="1" type="ORF">PTSG_11932</name>
</gene>
<dbReference type="Proteomes" id="UP000007799">
    <property type="component" value="Unassembled WGS sequence"/>
</dbReference>
<name>F2U3I4_SALR5</name>
<dbReference type="GeneID" id="16076947"/>
<reference evidence="1" key="1">
    <citation type="submission" date="2009-08" db="EMBL/GenBank/DDBJ databases">
        <title>Annotation of Salpingoeca rosetta.</title>
        <authorList>
            <consortium name="The Broad Institute Genome Sequencing Platform"/>
            <person name="Russ C."/>
            <person name="Cuomo C."/>
            <person name="Burger G."/>
            <person name="Gray M.W."/>
            <person name="Holland P.W.H."/>
            <person name="King N."/>
            <person name="Lang F.B.F."/>
            <person name="Roger A.J."/>
            <person name="Ruiz-Trillo I."/>
            <person name="Young S.K."/>
            <person name="Zeng Q."/>
            <person name="Gargeya S."/>
            <person name="Alvarado L."/>
            <person name="Berlin A."/>
            <person name="Chapman S.B."/>
            <person name="Chen Z."/>
            <person name="Freedman E."/>
            <person name="Gellesch M."/>
            <person name="Goldberg J."/>
            <person name="Griggs A."/>
            <person name="Gujja S."/>
            <person name="Heilman E."/>
            <person name="Heiman D."/>
            <person name="Howarth C."/>
            <person name="Mehta T."/>
            <person name="Neiman D."/>
            <person name="Pearson M."/>
            <person name="Roberts A."/>
            <person name="Saif S."/>
            <person name="Shea T."/>
            <person name="Shenoy N."/>
            <person name="Sisk P."/>
            <person name="Stolte C."/>
            <person name="Sykes S."/>
            <person name="White J."/>
            <person name="Yandava C."/>
            <person name="Haas B."/>
            <person name="Nusbaum C."/>
            <person name="Birren B."/>
        </authorList>
    </citation>
    <scope>NUCLEOTIDE SEQUENCE [LARGE SCALE GENOMIC DNA]</scope>
    <source>
        <strain evidence="1">ATCC 50818</strain>
    </source>
</reference>
<accession>F2U3I4</accession>
<evidence type="ECO:0000313" key="1">
    <source>
        <dbReference type="EMBL" id="EGD82178.1"/>
    </source>
</evidence>
<organism evidence="2">
    <name type="scientific">Salpingoeca rosetta (strain ATCC 50818 / BSB-021)</name>
    <dbReference type="NCBI Taxonomy" id="946362"/>
    <lineage>
        <taxon>Eukaryota</taxon>
        <taxon>Choanoflagellata</taxon>
        <taxon>Craspedida</taxon>
        <taxon>Salpingoecidae</taxon>
        <taxon>Salpingoeca</taxon>
    </lineage>
</organism>
<dbReference type="InterPro" id="IPR052742">
    <property type="entry name" value="Mito_N-acetyltransferase"/>
</dbReference>
<dbReference type="Gene3D" id="3.40.630.30">
    <property type="match status" value="1"/>
</dbReference>
<dbReference type="RefSeq" id="XP_004996361.1">
    <property type="nucleotide sequence ID" value="XM_004996304.1"/>
</dbReference>
<evidence type="ECO:0008006" key="3">
    <source>
        <dbReference type="Google" id="ProtNLM"/>
    </source>
</evidence>
<dbReference type="PANTHER" id="PTHR43138">
    <property type="entry name" value="ACETYLTRANSFERASE, GNAT FAMILY"/>
    <property type="match status" value="1"/>
</dbReference>
<proteinExistence type="predicted"/>
<dbReference type="SUPFAM" id="SSF55729">
    <property type="entry name" value="Acyl-CoA N-acyltransferases (Nat)"/>
    <property type="match status" value="1"/>
</dbReference>
<dbReference type="InterPro" id="IPR016181">
    <property type="entry name" value="Acyl_CoA_acyltransferase"/>
</dbReference>
<dbReference type="STRING" id="946362.F2U3I4"/>
<dbReference type="AlphaFoldDB" id="F2U3I4"/>
<dbReference type="KEGG" id="sre:PTSG_11932"/>
<protein>
    <recommendedName>
        <fullName evidence="3">N-acetyltransferase domain-containing protein</fullName>
    </recommendedName>
</protein>